<evidence type="ECO:0000256" key="1">
    <source>
        <dbReference type="SAM" id="Phobius"/>
    </source>
</evidence>
<evidence type="ECO:0000313" key="3">
    <source>
        <dbReference type="Proteomes" id="UP001244341"/>
    </source>
</evidence>
<organism evidence="2 3">
    <name type="scientific">Tetradesmus obliquus</name>
    <name type="common">Green alga</name>
    <name type="synonym">Acutodesmus obliquus</name>
    <dbReference type="NCBI Taxonomy" id="3088"/>
    <lineage>
        <taxon>Eukaryota</taxon>
        <taxon>Viridiplantae</taxon>
        <taxon>Chlorophyta</taxon>
        <taxon>core chlorophytes</taxon>
        <taxon>Chlorophyceae</taxon>
        <taxon>CS clade</taxon>
        <taxon>Sphaeropleales</taxon>
        <taxon>Scenedesmaceae</taxon>
        <taxon>Tetradesmus</taxon>
    </lineage>
</organism>
<keyword evidence="1" id="KW-0472">Membrane</keyword>
<name>A0ABY8TUH0_TETOB</name>
<accession>A0ABY8TUH0</accession>
<feature type="transmembrane region" description="Helical" evidence="1">
    <location>
        <begin position="62"/>
        <end position="86"/>
    </location>
</feature>
<keyword evidence="1" id="KW-1133">Transmembrane helix</keyword>
<sequence>MTTTSYSAAVAGPVQFTGRPGQAGLPGYDGPNGAPSFTTVAEAATDLRAVLGDSSTSSICHFFFGLLCTMVHTLLSIAVICLGVMVPFTADTIHSRSMANIIAGIFLMCISTVFSVTGALHQQFGGEAIDLWYKRLIASSVDGLLSAPAWVYTAASTWLDPKLDGTFYQCLPNITGCKTCGLVVQSHLCHQENGTIMDAATCASHLRGNPATTTDYLHPLHPVVVAHVPPPVQHLFEMQQQQQQQLQQLFTMLASIQASMPSLPDLNVPTAPEGVPPVPPPGSFLRPTFRANW</sequence>
<protein>
    <submittedName>
        <fullName evidence="2">Uncharacterized protein</fullName>
    </submittedName>
</protein>
<dbReference type="Proteomes" id="UP001244341">
    <property type="component" value="Chromosome 3b"/>
</dbReference>
<keyword evidence="1" id="KW-0812">Transmembrane</keyword>
<proteinExistence type="predicted"/>
<evidence type="ECO:0000313" key="2">
    <source>
        <dbReference type="EMBL" id="WIA11931.1"/>
    </source>
</evidence>
<feature type="transmembrane region" description="Helical" evidence="1">
    <location>
        <begin position="98"/>
        <end position="120"/>
    </location>
</feature>
<gene>
    <name evidence="2" type="ORF">OEZ85_012013</name>
</gene>
<keyword evidence="3" id="KW-1185">Reference proteome</keyword>
<dbReference type="EMBL" id="CP126210">
    <property type="protein sequence ID" value="WIA11931.1"/>
    <property type="molecule type" value="Genomic_DNA"/>
</dbReference>
<reference evidence="2 3" key="1">
    <citation type="submission" date="2023-05" db="EMBL/GenBank/DDBJ databases">
        <title>A 100% complete, gapless, phased diploid assembly of the Scenedesmus obliquus UTEX 3031 genome.</title>
        <authorList>
            <person name="Biondi T.C."/>
            <person name="Hanschen E.R."/>
            <person name="Kwon T."/>
            <person name="Eng W."/>
            <person name="Kruse C.P.S."/>
            <person name="Koehler S.I."/>
            <person name="Kunde Y."/>
            <person name="Gleasner C.D."/>
            <person name="You Mak K.T."/>
            <person name="Polle J."/>
            <person name="Hovde B.T."/>
            <person name="Starkenburg S.R."/>
        </authorList>
    </citation>
    <scope>NUCLEOTIDE SEQUENCE [LARGE SCALE GENOMIC DNA]</scope>
    <source>
        <strain evidence="2 3">DOE0152z</strain>
    </source>
</reference>